<reference evidence="1 2" key="1">
    <citation type="submission" date="2015-01" db="EMBL/GenBank/DDBJ databases">
        <title>Evolution of Trichinella species and genotypes.</title>
        <authorList>
            <person name="Korhonen P.K."/>
            <person name="Edoardo P."/>
            <person name="Giuseppe L.R."/>
            <person name="Gasser R.B."/>
        </authorList>
    </citation>
    <scope>NUCLEOTIDE SEQUENCE [LARGE SCALE GENOMIC DNA]</scope>
    <source>
        <strain evidence="1">ISS3</strain>
    </source>
</reference>
<gene>
    <name evidence="1" type="ORF">T01_6233</name>
</gene>
<dbReference type="AlphaFoldDB" id="A0A0V1BES8"/>
<evidence type="ECO:0000313" key="2">
    <source>
        <dbReference type="Proteomes" id="UP000054776"/>
    </source>
</evidence>
<dbReference type="Proteomes" id="UP000054776">
    <property type="component" value="Unassembled WGS sequence"/>
</dbReference>
<evidence type="ECO:0000313" key="1">
    <source>
        <dbReference type="EMBL" id="KRY35434.1"/>
    </source>
</evidence>
<proteinExistence type="predicted"/>
<keyword evidence="2" id="KW-1185">Reference proteome</keyword>
<name>A0A0V1BES8_TRISP</name>
<comment type="caution">
    <text evidence="1">The sequence shown here is derived from an EMBL/GenBank/DDBJ whole genome shotgun (WGS) entry which is preliminary data.</text>
</comment>
<protein>
    <submittedName>
        <fullName evidence="1">Uncharacterized protein</fullName>
    </submittedName>
</protein>
<organism evidence="1 2">
    <name type="scientific">Trichinella spiralis</name>
    <name type="common">Trichina worm</name>
    <dbReference type="NCBI Taxonomy" id="6334"/>
    <lineage>
        <taxon>Eukaryota</taxon>
        <taxon>Metazoa</taxon>
        <taxon>Ecdysozoa</taxon>
        <taxon>Nematoda</taxon>
        <taxon>Enoplea</taxon>
        <taxon>Dorylaimia</taxon>
        <taxon>Trichinellida</taxon>
        <taxon>Trichinellidae</taxon>
        <taxon>Trichinella</taxon>
    </lineage>
</organism>
<dbReference type="EMBL" id="JYDH01000054">
    <property type="protein sequence ID" value="KRY35434.1"/>
    <property type="molecule type" value="Genomic_DNA"/>
</dbReference>
<dbReference type="InParanoid" id="A0A0V1BES8"/>
<sequence length="60" mass="7469">MNKKKGPEKLFFEKQLLKNCSETPLFHSDTHNFNESKFKNQYYMPYYLKEQTLQEEEKMW</sequence>
<accession>A0A0V1BES8</accession>